<dbReference type="GO" id="GO:0006355">
    <property type="term" value="P:regulation of DNA-templated transcription"/>
    <property type="evidence" value="ECO:0007669"/>
    <property type="project" value="InterPro"/>
</dbReference>
<protein>
    <submittedName>
        <fullName evidence="2">Arc family DNA-binding protein</fullName>
    </submittedName>
</protein>
<dbReference type="Pfam" id="PF22513">
    <property type="entry name" value="FitA-like_RHH"/>
    <property type="match status" value="1"/>
</dbReference>
<proteinExistence type="predicted"/>
<comment type="caution">
    <text evidence="2">The sequence shown here is derived from an EMBL/GenBank/DDBJ whole genome shotgun (WGS) entry which is preliminary data.</text>
</comment>
<dbReference type="InterPro" id="IPR053853">
    <property type="entry name" value="FitA-like_RHH"/>
</dbReference>
<keyword evidence="2" id="KW-0238">DNA-binding</keyword>
<dbReference type="GO" id="GO:0003677">
    <property type="term" value="F:DNA binding"/>
    <property type="evidence" value="ECO:0007669"/>
    <property type="project" value="UniProtKB-KW"/>
</dbReference>
<dbReference type="EMBL" id="JABBGA010000005">
    <property type="protein sequence ID" value="NML25657.1"/>
    <property type="molecule type" value="Genomic_DNA"/>
</dbReference>
<dbReference type="SUPFAM" id="SSF47598">
    <property type="entry name" value="Ribbon-helix-helix"/>
    <property type="match status" value="1"/>
</dbReference>
<evidence type="ECO:0000313" key="2">
    <source>
        <dbReference type="EMBL" id="NML25657.1"/>
    </source>
</evidence>
<dbReference type="InterPro" id="IPR010985">
    <property type="entry name" value="Ribbon_hlx_hlx"/>
</dbReference>
<accession>A0A848G0F5</accession>
<feature type="domain" description="Antitoxin FitA-like ribbon-helix-helix" evidence="1">
    <location>
        <begin position="4"/>
        <end position="41"/>
    </location>
</feature>
<dbReference type="Proteomes" id="UP000580043">
    <property type="component" value="Unassembled WGS sequence"/>
</dbReference>
<gene>
    <name evidence="2" type="ORF">HHL15_07870</name>
</gene>
<evidence type="ECO:0000313" key="3">
    <source>
        <dbReference type="Proteomes" id="UP000580043"/>
    </source>
</evidence>
<dbReference type="AlphaFoldDB" id="A0A848G0F5"/>
<sequence>MPVTLTIKNVPDEIAERLRAIASVHHRSLQGELMAIIEAVVLNHDPGKRNPALQTLIAARPAPVASDNLLEQLDAVVADSRWGDAPILTRSQAHDRPLTRELDFQVQEDKAPYKP</sequence>
<organism evidence="2 3">
    <name type="scientific">Zoogloea dura</name>
    <dbReference type="NCBI Taxonomy" id="2728840"/>
    <lineage>
        <taxon>Bacteria</taxon>
        <taxon>Pseudomonadati</taxon>
        <taxon>Pseudomonadota</taxon>
        <taxon>Betaproteobacteria</taxon>
        <taxon>Rhodocyclales</taxon>
        <taxon>Zoogloeaceae</taxon>
        <taxon>Zoogloea</taxon>
    </lineage>
</organism>
<keyword evidence="3" id="KW-1185">Reference proteome</keyword>
<evidence type="ECO:0000259" key="1">
    <source>
        <dbReference type="Pfam" id="PF22513"/>
    </source>
</evidence>
<reference evidence="2 3" key="1">
    <citation type="submission" date="2020-04" db="EMBL/GenBank/DDBJ databases">
        <title>Zoogloea sp. G-4-1-14 isolated from soil.</title>
        <authorList>
            <person name="Dahal R.H."/>
        </authorList>
    </citation>
    <scope>NUCLEOTIDE SEQUENCE [LARGE SCALE GENOMIC DNA]</scope>
    <source>
        <strain evidence="2 3">G-4-1-14</strain>
    </source>
</reference>
<name>A0A848G0F5_9RHOO</name>
<dbReference type="RefSeq" id="WP_169145306.1">
    <property type="nucleotide sequence ID" value="NZ_JABBGA010000005.1"/>
</dbReference>